<sequence length="61" mass="6394">RTSEHPAAAVVLYSSLYLLFKPNPISYSISFILSSSLCGRCRSPAVSLSAATSDNSESAGI</sequence>
<name>A0ABP0XZS4_9ROSI</name>
<reference evidence="1 2" key="1">
    <citation type="submission" date="2024-03" db="EMBL/GenBank/DDBJ databases">
        <authorList>
            <person name="Gkanogiannis A."/>
            <person name="Becerra Lopez-Lavalle L."/>
        </authorList>
    </citation>
    <scope>NUCLEOTIDE SEQUENCE [LARGE SCALE GENOMIC DNA]</scope>
</reference>
<keyword evidence="2" id="KW-1185">Reference proteome</keyword>
<evidence type="ECO:0000313" key="1">
    <source>
        <dbReference type="EMBL" id="CAK9313659.1"/>
    </source>
</evidence>
<proteinExistence type="predicted"/>
<dbReference type="EMBL" id="OZ021745">
    <property type="protein sequence ID" value="CAK9313659.1"/>
    <property type="molecule type" value="Genomic_DNA"/>
</dbReference>
<accession>A0ABP0XZS4</accession>
<gene>
    <name evidence="1" type="ORF">CITCOLO1_LOCUS5387</name>
</gene>
<protein>
    <submittedName>
        <fullName evidence="1">Uncharacterized protein</fullName>
    </submittedName>
</protein>
<feature type="non-terminal residue" evidence="1">
    <location>
        <position position="1"/>
    </location>
</feature>
<organism evidence="1 2">
    <name type="scientific">Citrullus colocynthis</name>
    <name type="common">colocynth</name>
    <dbReference type="NCBI Taxonomy" id="252529"/>
    <lineage>
        <taxon>Eukaryota</taxon>
        <taxon>Viridiplantae</taxon>
        <taxon>Streptophyta</taxon>
        <taxon>Embryophyta</taxon>
        <taxon>Tracheophyta</taxon>
        <taxon>Spermatophyta</taxon>
        <taxon>Magnoliopsida</taxon>
        <taxon>eudicotyledons</taxon>
        <taxon>Gunneridae</taxon>
        <taxon>Pentapetalae</taxon>
        <taxon>rosids</taxon>
        <taxon>fabids</taxon>
        <taxon>Cucurbitales</taxon>
        <taxon>Cucurbitaceae</taxon>
        <taxon>Benincaseae</taxon>
        <taxon>Citrullus</taxon>
    </lineage>
</organism>
<dbReference type="Proteomes" id="UP001642487">
    <property type="component" value="Chromosome 11"/>
</dbReference>
<evidence type="ECO:0000313" key="2">
    <source>
        <dbReference type="Proteomes" id="UP001642487"/>
    </source>
</evidence>